<keyword evidence="2" id="KW-1185">Reference proteome</keyword>
<name>A0A6A6ZN00_9PLEO</name>
<dbReference type="AlphaFoldDB" id="A0A6A6ZN00"/>
<reference evidence="1" key="1">
    <citation type="journal article" date="2020" name="Stud. Mycol.">
        <title>101 Dothideomycetes genomes: a test case for predicting lifestyles and emergence of pathogens.</title>
        <authorList>
            <person name="Haridas S."/>
            <person name="Albert R."/>
            <person name="Binder M."/>
            <person name="Bloem J."/>
            <person name="Labutti K."/>
            <person name="Salamov A."/>
            <person name="Andreopoulos B."/>
            <person name="Baker S."/>
            <person name="Barry K."/>
            <person name="Bills G."/>
            <person name="Bluhm B."/>
            <person name="Cannon C."/>
            <person name="Castanera R."/>
            <person name="Culley D."/>
            <person name="Daum C."/>
            <person name="Ezra D."/>
            <person name="Gonzalez J."/>
            <person name="Henrissat B."/>
            <person name="Kuo A."/>
            <person name="Liang C."/>
            <person name="Lipzen A."/>
            <person name="Lutzoni F."/>
            <person name="Magnuson J."/>
            <person name="Mondo S."/>
            <person name="Nolan M."/>
            <person name="Ohm R."/>
            <person name="Pangilinan J."/>
            <person name="Park H.-J."/>
            <person name="Ramirez L."/>
            <person name="Alfaro M."/>
            <person name="Sun H."/>
            <person name="Tritt A."/>
            <person name="Yoshinaga Y."/>
            <person name="Zwiers L.-H."/>
            <person name="Turgeon B."/>
            <person name="Goodwin S."/>
            <person name="Spatafora J."/>
            <person name="Crous P."/>
            <person name="Grigoriev I."/>
        </authorList>
    </citation>
    <scope>NUCLEOTIDE SEQUENCE</scope>
    <source>
        <strain evidence="1">CBS 113818</strain>
    </source>
</reference>
<dbReference type="EMBL" id="MU006234">
    <property type="protein sequence ID" value="KAF2822462.1"/>
    <property type="molecule type" value="Genomic_DNA"/>
</dbReference>
<evidence type="ECO:0000313" key="2">
    <source>
        <dbReference type="Proteomes" id="UP000799424"/>
    </source>
</evidence>
<dbReference type="Proteomes" id="UP000799424">
    <property type="component" value="Unassembled WGS sequence"/>
</dbReference>
<accession>A0A6A6ZN00</accession>
<organism evidence="1 2">
    <name type="scientific">Ophiobolus disseminans</name>
    <dbReference type="NCBI Taxonomy" id="1469910"/>
    <lineage>
        <taxon>Eukaryota</taxon>
        <taxon>Fungi</taxon>
        <taxon>Dikarya</taxon>
        <taxon>Ascomycota</taxon>
        <taxon>Pezizomycotina</taxon>
        <taxon>Dothideomycetes</taxon>
        <taxon>Pleosporomycetidae</taxon>
        <taxon>Pleosporales</taxon>
        <taxon>Pleosporineae</taxon>
        <taxon>Phaeosphaeriaceae</taxon>
        <taxon>Ophiobolus</taxon>
    </lineage>
</organism>
<protein>
    <submittedName>
        <fullName evidence="1">Uncharacterized protein</fullName>
    </submittedName>
</protein>
<proteinExistence type="predicted"/>
<evidence type="ECO:0000313" key="1">
    <source>
        <dbReference type="EMBL" id="KAF2822462.1"/>
    </source>
</evidence>
<gene>
    <name evidence="1" type="ORF">CC86DRAFT_79017</name>
</gene>
<sequence length="260" mass="28717">MYVPLRMRFGEILHETCHIVICGPRYRGCRHTCSVGLSFGPVGVILAEYFPNILSRRDGVRCFEIKITGAGVDLTVLFPAPYWLEGIAKISPMVEGCSLFVTCCRSAHRSSRVLRREYSLRPGSGDASLPCGSGKQCARNLFPCLHVFRPRRGEPSINMEHRGCKVAIGGESTVDASGLQPWRPCSLGTAGGGGLEMTRKRSNLHDTCWSTLHQIEVVWRCGLDGNRLNQLKGRHTDSVYEKLVLSEGVEDVRLACIAQI</sequence>